<reference evidence="2" key="1">
    <citation type="submission" date="2018-01" db="EMBL/GenBank/DDBJ databases">
        <title>An insight into the sialome of Amazonian anophelines.</title>
        <authorList>
            <person name="Ribeiro J.M."/>
            <person name="Scarpassa V."/>
            <person name="Calvo E."/>
        </authorList>
    </citation>
    <scope>NUCLEOTIDE SEQUENCE</scope>
    <source>
        <tissue evidence="2">Salivary glands</tissue>
    </source>
</reference>
<dbReference type="EMBL" id="GGFM01011739">
    <property type="protein sequence ID" value="MBW32490.1"/>
    <property type="molecule type" value="Transcribed_RNA"/>
</dbReference>
<feature type="chain" id="PRO_5014727426" evidence="1">
    <location>
        <begin position="24"/>
        <end position="76"/>
    </location>
</feature>
<sequence length="76" mass="8589">MGVADFVLFALQSLLALERLAIAYHCYRSLTGPIFSIFFLQHPIQGGHGLYQARVVLYQVRSVLRVRLRATANGQR</sequence>
<evidence type="ECO:0000256" key="1">
    <source>
        <dbReference type="SAM" id="SignalP"/>
    </source>
</evidence>
<keyword evidence="1" id="KW-0732">Signal</keyword>
<accession>A0A2M3ZVL1</accession>
<evidence type="ECO:0000313" key="2">
    <source>
        <dbReference type="EMBL" id="MBW32490.1"/>
    </source>
</evidence>
<protein>
    <submittedName>
        <fullName evidence="2">Putative secreted peptide</fullName>
    </submittedName>
</protein>
<feature type="signal peptide" evidence="1">
    <location>
        <begin position="1"/>
        <end position="23"/>
    </location>
</feature>
<dbReference type="AlphaFoldDB" id="A0A2M3ZVL1"/>
<proteinExistence type="predicted"/>
<organism evidence="2">
    <name type="scientific">Anopheles braziliensis</name>
    <dbReference type="NCBI Taxonomy" id="58242"/>
    <lineage>
        <taxon>Eukaryota</taxon>
        <taxon>Metazoa</taxon>
        <taxon>Ecdysozoa</taxon>
        <taxon>Arthropoda</taxon>
        <taxon>Hexapoda</taxon>
        <taxon>Insecta</taxon>
        <taxon>Pterygota</taxon>
        <taxon>Neoptera</taxon>
        <taxon>Endopterygota</taxon>
        <taxon>Diptera</taxon>
        <taxon>Nematocera</taxon>
        <taxon>Culicoidea</taxon>
        <taxon>Culicidae</taxon>
        <taxon>Anophelinae</taxon>
        <taxon>Anopheles</taxon>
    </lineage>
</organism>
<name>A0A2M3ZVL1_9DIPT</name>